<proteinExistence type="predicted"/>
<accession>A0A382M4M6</accession>
<dbReference type="EMBL" id="UINC01091217">
    <property type="protein sequence ID" value="SVC43816.1"/>
    <property type="molecule type" value="Genomic_DNA"/>
</dbReference>
<dbReference type="Gene3D" id="3.10.450.50">
    <property type="match status" value="1"/>
</dbReference>
<sequence>MSEEDKAIVRRFLTETQNDKNLTIIDDLVADDFVGHTAE</sequence>
<gene>
    <name evidence="1" type="ORF">METZ01_LOCUS296670</name>
</gene>
<dbReference type="AlphaFoldDB" id="A0A382M4M6"/>
<reference evidence="1" key="1">
    <citation type="submission" date="2018-05" db="EMBL/GenBank/DDBJ databases">
        <authorList>
            <person name="Lanie J.A."/>
            <person name="Ng W.-L."/>
            <person name="Kazmierczak K.M."/>
            <person name="Andrzejewski T.M."/>
            <person name="Davidsen T.M."/>
            <person name="Wayne K.J."/>
            <person name="Tettelin H."/>
            <person name="Glass J.I."/>
            <person name="Rusch D."/>
            <person name="Podicherti R."/>
            <person name="Tsui H.-C.T."/>
            <person name="Winkler M.E."/>
        </authorList>
    </citation>
    <scope>NUCLEOTIDE SEQUENCE</scope>
</reference>
<protein>
    <recommendedName>
        <fullName evidence="2">SnoaL-like domain-containing protein</fullName>
    </recommendedName>
</protein>
<evidence type="ECO:0000313" key="1">
    <source>
        <dbReference type="EMBL" id="SVC43816.1"/>
    </source>
</evidence>
<name>A0A382M4M6_9ZZZZ</name>
<evidence type="ECO:0008006" key="2">
    <source>
        <dbReference type="Google" id="ProtNLM"/>
    </source>
</evidence>
<organism evidence="1">
    <name type="scientific">marine metagenome</name>
    <dbReference type="NCBI Taxonomy" id="408172"/>
    <lineage>
        <taxon>unclassified sequences</taxon>
        <taxon>metagenomes</taxon>
        <taxon>ecological metagenomes</taxon>
    </lineage>
</organism>